<feature type="signal peptide" evidence="1">
    <location>
        <begin position="1"/>
        <end position="23"/>
    </location>
</feature>
<keyword evidence="1" id="KW-0732">Signal</keyword>
<proteinExistence type="predicted"/>
<dbReference type="Proteomes" id="UP000249467">
    <property type="component" value="Unassembled WGS sequence"/>
</dbReference>
<comment type="caution">
    <text evidence="2">The sequence shown here is derived from an EMBL/GenBank/DDBJ whole genome shotgun (WGS) entry which is preliminary data.</text>
</comment>
<evidence type="ECO:0000313" key="2">
    <source>
        <dbReference type="EMBL" id="PZO42212.1"/>
    </source>
</evidence>
<gene>
    <name evidence="2" type="ORF">DCF19_08205</name>
</gene>
<evidence type="ECO:0008006" key="4">
    <source>
        <dbReference type="Google" id="ProtNLM"/>
    </source>
</evidence>
<organism evidence="2 3">
    <name type="scientific">Pseudanabaena frigida</name>
    <dbReference type="NCBI Taxonomy" id="945775"/>
    <lineage>
        <taxon>Bacteria</taxon>
        <taxon>Bacillati</taxon>
        <taxon>Cyanobacteriota</taxon>
        <taxon>Cyanophyceae</taxon>
        <taxon>Pseudanabaenales</taxon>
        <taxon>Pseudanabaenaceae</taxon>
        <taxon>Pseudanabaena</taxon>
    </lineage>
</organism>
<dbReference type="AlphaFoldDB" id="A0A2W4WCJ9"/>
<reference evidence="2 3" key="1">
    <citation type="submission" date="2018-04" db="EMBL/GenBank/DDBJ databases">
        <authorList>
            <person name="Go L.Y."/>
            <person name="Mitchell J.A."/>
        </authorList>
    </citation>
    <scope>NUCLEOTIDE SEQUENCE [LARGE SCALE GENOMIC DNA]</scope>
    <source>
        <strain evidence="2">ULC066bin1</strain>
    </source>
</reference>
<feature type="chain" id="PRO_5015914808" description="PEP-CTERM sorting domain-containing protein" evidence="1">
    <location>
        <begin position="24"/>
        <end position="282"/>
    </location>
</feature>
<evidence type="ECO:0000256" key="1">
    <source>
        <dbReference type="SAM" id="SignalP"/>
    </source>
</evidence>
<name>A0A2W4WCJ9_9CYAN</name>
<accession>A0A2W4WCJ9</accession>
<sequence length="282" mass="29519">MKILWKFAVASTIFFAGTTGANAAIFTLYNANGSTPASQGTLKPGAIRSSGLPTTVSETQVTGGGVILDTAANSAEYSGYSNYNPVTSSYFDTGTFSSSTLNQTTGYTITFTVSLNSATTNTSSSNPRAAFSVMAISGNGNKGIEIGFRAAEIFAQSANFTSEAQTAAFTTTSTSTYTLTVFNNNYSLTSGGNSIIAGSLQNYIFDPSTSNPPLGTFNPYTTDSFVFFGDNTGQESGTFTLGSVTLNTTPVPFEFTPTYGLIAVGTVVAIKKWHRKAKNKSK</sequence>
<evidence type="ECO:0000313" key="3">
    <source>
        <dbReference type="Proteomes" id="UP000249467"/>
    </source>
</evidence>
<dbReference type="EMBL" id="QBML01000008">
    <property type="protein sequence ID" value="PZO42212.1"/>
    <property type="molecule type" value="Genomic_DNA"/>
</dbReference>
<reference evidence="2 3" key="2">
    <citation type="submission" date="2018-06" db="EMBL/GenBank/DDBJ databases">
        <title>Metagenomic assembly of (sub)arctic Cyanobacteria and their associated microbiome from non-axenic cultures.</title>
        <authorList>
            <person name="Baurain D."/>
        </authorList>
    </citation>
    <scope>NUCLEOTIDE SEQUENCE [LARGE SCALE GENOMIC DNA]</scope>
    <source>
        <strain evidence="2">ULC066bin1</strain>
    </source>
</reference>
<protein>
    <recommendedName>
        <fullName evidence="4">PEP-CTERM sorting domain-containing protein</fullName>
    </recommendedName>
</protein>